<evidence type="ECO:0000313" key="21">
    <source>
        <dbReference type="Proteomes" id="UP000488956"/>
    </source>
</evidence>
<evidence type="ECO:0000313" key="19">
    <source>
        <dbReference type="Proteomes" id="UP000476176"/>
    </source>
</evidence>
<evidence type="ECO:0000313" key="5">
    <source>
        <dbReference type="EMBL" id="KAE9087469.1"/>
    </source>
</evidence>
<feature type="region of interest" description="Disordered" evidence="1">
    <location>
        <begin position="175"/>
        <end position="237"/>
    </location>
</feature>
<keyword evidence="13" id="KW-1185">Reference proteome</keyword>
<dbReference type="EMBL" id="QXGD01001716">
    <property type="protein sequence ID" value="KAE9200426.1"/>
    <property type="molecule type" value="Genomic_DNA"/>
</dbReference>
<evidence type="ECO:0000313" key="20">
    <source>
        <dbReference type="Proteomes" id="UP000486351"/>
    </source>
</evidence>
<evidence type="ECO:0000313" key="17">
    <source>
        <dbReference type="Proteomes" id="UP000441208"/>
    </source>
</evidence>
<sequence>MYIAFREPFHGGLILWLGDEEVATLTAEQKAALPTLSFDEKAKNFFRLSLWTKNKRSLDVDDINDIPDGAEIYIERVTGAKLFVASEQTAKLAEGNASRVELVTQVDDDDSETDGTGRHAPANSQGSGETDNEDTLSKPKDNCAAVEIDNGYTACADGSMQGTSMHADDEGERAAFDVGDGDITGGDDGTLAKANGEDKGTVENGDDTAGGVGKIMNAPSKSKAKGKAKKKPRIERD</sequence>
<evidence type="ECO:0000313" key="18">
    <source>
        <dbReference type="Proteomes" id="UP000460718"/>
    </source>
</evidence>
<dbReference type="Proteomes" id="UP000460718">
    <property type="component" value="Unassembled WGS sequence"/>
</dbReference>
<evidence type="ECO:0000313" key="2">
    <source>
        <dbReference type="EMBL" id="KAE8943440.1"/>
    </source>
</evidence>
<evidence type="ECO:0000313" key="16">
    <source>
        <dbReference type="Proteomes" id="UP000440732"/>
    </source>
</evidence>
<evidence type="ECO:0000313" key="6">
    <source>
        <dbReference type="EMBL" id="KAE9115575.1"/>
    </source>
</evidence>
<evidence type="ECO:0000313" key="10">
    <source>
        <dbReference type="EMBL" id="KAE9289945.1"/>
    </source>
</evidence>
<dbReference type="EMBL" id="QXFZ01001683">
    <property type="protein sequence ID" value="KAE9086593.1"/>
    <property type="molecule type" value="Genomic_DNA"/>
</dbReference>
<dbReference type="Proteomes" id="UP000437068">
    <property type="component" value="Unassembled WGS sequence"/>
</dbReference>
<dbReference type="AlphaFoldDB" id="A0A6A3SET7"/>
<evidence type="ECO:0000313" key="8">
    <source>
        <dbReference type="EMBL" id="KAE9198474.1"/>
    </source>
</evidence>
<dbReference type="EMBL" id="QXGF01000252">
    <property type="protein sequence ID" value="KAE8943440.1"/>
    <property type="molecule type" value="Genomic_DNA"/>
</dbReference>
<evidence type="ECO:0000313" key="15">
    <source>
        <dbReference type="Proteomes" id="UP000440367"/>
    </source>
</evidence>
<evidence type="ECO:0000313" key="3">
    <source>
        <dbReference type="EMBL" id="KAE8987725.1"/>
    </source>
</evidence>
<evidence type="ECO:0000313" key="7">
    <source>
        <dbReference type="EMBL" id="KAE9186890.1"/>
    </source>
</evidence>
<proteinExistence type="predicted"/>
<organism evidence="6 16">
    <name type="scientific">Phytophthora fragariae</name>
    <dbReference type="NCBI Taxonomy" id="53985"/>
    <lineage>
        <taxon>Eukaryota</taxon>
        <taxon>Sar</taxon>
        <taxon>Stramenopiles</taxon>
        <taxon>Oomycota</taxon>
        <taxon>Peronosporomycetes</taxon>
        <taxon>Peronosporales</taxon>
        <taxon>Peronosporaceae</taxon>
        <taxon>Phytophthora</taxon>
    </lineage>
</organism>
<dbReference type="Proteomes" id="UP000440367">
    <property type="component" value="Unassembled WGS sequence"/>
</dbReference>
<dbReference type="Proteomes" id="UP000433483">
    <property type="component" value="Unassembled WGS sequence"/>
</dbReference>
<gene>
    <name evidence="10" type="ORF">PF001_g19808</name>
    <name evidence="9" type="ORF">PF002_g21840</name>
    <name evidence="8" type="ORF">PF004_g19535</name>
    <name evidence="7" type="ORF">PF005_g20671</name>
    <name evidence="6" type="ORF">PF006_g19262</name>
    <name evidence="4" type="ORF">PF007_g20718</name>
    <name evidence="11" type="ORF">PF008_g20024</name>
    <name evidence="2" type="ORF">PF009_g6852</name>
    <name evidence="5" type="ORF">PF010_g19715</name>
    <name evidence="3" type="ORF">PF011_g19467</name>
</gene>
<evidence type="ECO:0000313" key="4">
    <source>
        <dbReference type="EMBL" id="KAE9086593.1"/>
    </source>
</evidence>
<feature type="compositionally biased region" description="Basic residues" evidence="1">
    <location>
        <begin position="222"/>
        <end position="237"/>
    </location>
</feature>
<dbReference type="EMBL" id="QXFY01001670">
    <property type="protein sequence ID" value="KAE9312170.1"/>
    <property type="molecule type" value="Genomic_DNA"/>
</dbReference>
<dbReference type="Proteomes" id="UP000486351">
    <property type="component" value="Unassembled WGS sequence"/>
</dbReference>
<evidence type="ECO:0000313" key="14">
    <source>
        <dbReference type="Proteomes" id="UP000437068"/>
    </source>
</evidence>
<feature type="region of interest" description="Disordered" evidence="1">
    <location>
        <begin position="108"/>
        <end position="139"/>
    </location>
</feature>
<dbReference type="EMBL" id="QXGB01001695">
    <property type="protein sequence ID" value="KAE9186890.1"/>
    <property type="molecule type" value="Genomic_DNA"/>
</dbReference>
<name>A0A6A3SET7_9STRA</name>
<evidence type="ECO:0000313" key="9">
    <source>
        <dbReference type="EMBL" id="KAE9200426.1"/>
    </source>
</evidence>
<dbReference type="Proteomes" id="UP000441208">
    <property type="component" value="Unassembled WGS sequence"/>
</dbReference>
<dbReference type="EMBL" id="QXFX01001612">
    <property type="protein sequence ID" value="KAE9087469.1"/>
    <property type="molecule type" value="Genomic_DNA"/>
</dbReference>
<protein>
    <submittedName>
        <fullName evidence="6">Uncharacterized protein</fullName>
    </submittedName>
</protein>
<evidence type="ECO:0000313" key="11">
    <source>
        <dbReference type="EMBL" id="KAE9312170.1"/>
    </source>
</evidence>
<dbReference type="EMBL" id="QXGA01001571">
    <property type="protein sequence ID" value="KAE9115575.1"/>
    <property type="molecule type" value="Genomic_DNA"/>
</dbReference>
<dbReference type="EMBL" id="QXGC01001660">
    <property type="protein sequence ID" value="KAE9198474.1"/>
    <property type="molecule type" value="Genomic_DNA"/>
</dbReference>
<dbReference type="EMBL" id="QXGE01001649">
    <property type="protein sequence ID" value="KAE9289945.1"/>
    <property type="molecule type" value="Genomic_DNA"/>
</dbReference>
<evidence type="ECO:0000313" key="12">
    <source>
        <dbReference type="Proteomes" id="UP000429523"/>
    </source>
</evidence>
<accession>A0A6A3SET7</accession>
<dbReference type="EMBL" id="QXFW01001651">
    <property type="protein sequence ID" value="KAE8987725.1"/>
    <property type="molecule type" value="Genomic_DNA"/>
</dbReference>
<dbReference type="Proteomes" id="UP000440732">
    <property type="component" value="Unassembled WGS sequence"/>
</dbReference>
<evidence type="ECO:0000313" key="13">
    <source>
        <dbReference type="Proteomes" id="UP000433483"/>
    </source>
</evidence>
<comment type="caution">
    <text evidence="6">The sequence shown here is derived from an EMBL/GenBank/DDBJ whole genome shotgun (WGS) entry which is preliminary data.</text>
</comment>
<dbReference type="Proteomes" id="UP000429523">
    <property type="component" value="Unassembled WGS sequence"/>
</dbReference>
<dbReference type="Proteomes" id="UP000476176">
    <property type="component" value="Unassembled WGS sequence"/>
</dbReference>
<evidence type="ECO:0000256" key="1">
    <source>
        <dbReference type="SAM" id="MobiDB-lite"/>
    </source>
</evidence>
<dbReference type="Proteomes" id="UP000488956">
    <property type="component" value="Unassembled WGS sequence"/>
</dbReference>
<dbReference type="OrthoDB" id="126823at2759"/>
<reference evidence="12 13" key="1">
    <citation type="submission" date="2018-08" db="EMBL/GenBank/DDBJ databases">
        <title>Genomic investigation of the strawberry pathogen Phytophthora fragariae indicates pathogenicity is determined by transcriptional variation in three key races.</title>
        <authorList>
            <person name="Adams T.M."/>
            <person name="Armitage A.D."/>
            <person name="Sobczyk M.K."/>
            <person name="Bates H.J."/>
            <person name="Dunwell J.M."/>
            <person name="Nellist C.F."/>
            <person name="Harrison R.J."/>
        </authorList>
    </citation>
    <scope>NUCLEOTIDE SEQUENCE [LARGE SCALE GENOMIC DNA]</scope>
    <source>
        <strain evidence="10 14">A4</strain>
        <strain evidence="9 15">BC-1</strain>
        <strain evidence="8 19">BC-23</strain>
        <strain evidence="7 13">NOV-27</strain>
        <strain evidence="6 16">NOV-5</strain>
        <strain evidence="4 17">NOV-71</strain>
        <strain evidence="11 20">NOV-77</strain>
        <strain evidence="2 12">NOV-9</strain>
        <strain evidence="5 21">ONT-3</strain>
        <strain evidence="3 18">SCRP245</strain>
    </source>
</reference>